<sequence length="32" mass="3571">MQGRTHSTHSPFLCPKPLSIWSIIVADYVSAQ</sequence>
<proteinExistence type="predicted"/>
<reference evidence="1" key="2">
    <citation type="journal article" date="2015" name="Fish Shellfish Immunol.">
        <title>Early steps in the European eel (Anguilla anguilla)-Vibrio vulnificus interaction in the gills: Role of the RtxA13 toxin.</title>
        <authorList>
            <person name="Callol A."/>
            <person name="Pajuelo D."/>
            <person name="Ebbesson L."/>
            <person name="Teles M."/>
            <person name="MacKenzie S."/>
            <person name="Amaro C."/>
        </authorList>
    </citation>
    <scope>NUCLEOTIDE SEQUENCE</scope>
</reference>
<evidence type="ECO:0000313" key="1">
    <source>
        <dbReference type="EMBL" id="JAH40299.1"/>
    </source>
</evidence>
<dbReference type="EMBL" id="GBXM01068278">
    <property type="protein sequence ID" value="JAH40299.1"/>
    <property type="molecule type" value="Transcribed_RNA"/>
</dbReference>
<reference evidence="1" key="1">
    <citation type="submission" date="2014-11" db="EMBL/GenBank/DDBJ databases">
        <authorList>
            <person name="Amaro Gonzalez C."/>
        </authorList>
    </citation>
    <scope>NUCLEOTIDE SEQUENCE</scope>
</reference>
<dbReference type="AlphaFoldDB" id="A0A0E9SG18"/>
<organism evidence="1">
    <name type="scientific">Anguilla anguilla</name>
    <name type="common">European freshwater eel</name>
    <name type="synonym">Muraena anguilla</name>
    <dbReference type="NCBI Taxonomy" id="7936"/>
    <lineage>
        <taxon>Eukaryota</taxon>
        <taxon>Metazoa</taxon>
        <taxon>Chordata</taxon>
        <taxon>Craniata</taxon>
        <taxon>Vertebrata</taxon>
        <taxon>Euteleostomi</taxon>
        <taxon>Actinopterygii</taxon>
        <taxon>Neopterygii</taxon>
        <taxon>Teleostei</taxon>
        <taxon>Anguilliformes</taxon>
        <taxon>Anguillidae</taxon>
        <taxon>Anguilla</taxon>
    </lineage>
</organism>
<name>A0A0E9SG18_ANGAN</name>
<accession>A0A0E9SG18</accession>
<protein>
    <submittedName>
        <fullName evidence="1">Uncharacterized protein</fullName>
    </submittedName>
</protein>